<gene>
    <name evidence="4" type="ORF">BCR36DRAFT_363849</name>
</gene>
<dbReference type="PANTHER" id="PTHR14336">
    <property type="entry name" value="TANDEM PH DOMAIN CONTAINING PROTEIN"/>
    <property type="match status" value="1"/>
</dbReference>
<dbReference type="InterPro" id="IPR001849">
    <property type="entry name" value="PH_domain"/>
</dbReference>
<dbReference type="SUPFAM" id="SSF50729">
    <property type="entry name" value="PH domain-like"/>
    <property type="match status" value="2"/>
</dbReference>
<dbReference type="Proteomes" id="UP000193719">
    <property type="component" value="Unassembled WGS sequence"/>
</dbReference>
<accession>A0A1Y1UVJ8</accession>
<dbReference type="Pfam" id="PF00169">
    <property type="entry name" value="PH"/>
    <property type="match status" value="2"/>
</dbReference>
<dbReference type="FunFam" id="2.30.29.30:FF:000286">
    <property type="entry name" value="PH-protein kinase domain containing protein"/>
    <property type="match status" value="1"/>
</dbReference>
<evidence type="ECO:0000256" key="2">
    <source>
        <dbReference type="SAM" id="MobiDB-lite"/>
    </source>
</evidence>
<evidence type="ECO:0000313" key="5">
    <source>
        <dbReference type="Proteomes" id="UP000193719"/>
    </source>
</evidence>
<organism evidence="4 5">
    <name type="scientific">Piromyces finnis</name>
    <dbReference type="NCBI Taxonomy" id="1754191"/>
    <lineage>
        <taxon>Eukaryota</taxon>
        <taxon>Fungi</taxon>
        <taxon>Fungi incertae sedis</taxon>
        <taxon>Chytridiomycota</taxon>
        <taxon>Chytridiomycota incertae sedis</taxon>
        <taxon>Neocallimastigomycetes</taxon>
        <taxon>Neocallimastigales</taxon>
        <taxon>Neocallimastigaceae</taxon>
        <taxon>Piromyces</taxon>
    </lineage>
</organism>
<feature type="domain" description="PH" evidence="3">
    <location>
        <begin position="43"/>
        <end position="160"/>
    </location>
</feature>
<name>A0A1Y1UVJ8_9FUNG</name>
<evidence type="ECO:0000259" key="3">
    <source>
        <dbReference type="PROSITE" id="PS50003"/>
    </source>
</evidence>
<dbReference type="PANTHER" id="PTHR14336:SF8">
    <property type="entry name" value="PROTEIN OPY1"/>
    <property type="match status" value="1"/>
</dbReference>
<dbReference type="InterPro" id="IPR011993">
    <property type="entry name" value="PH-like_dom_sf"/>
</dbReference>
<dbReference type="OrthoDB" id="2157866at2759"/>
<dbReference type="SMART" id="SM00233">
    <property type="entry name" value="PH"/>
    <property type="match status" value="2"/>
</dbReference>
<sequence length="754" mass="86958">MIVYEECPANNGCADDSFSNDELDSDTEIENALAIINTEINEKIIKSGYLKKKGEKRKIWKRRWFVLRSNRLSYYKNEKEYKLLKVIPLDDINSVYNCENQQKYLNSSLKSDNNPVSPKPPKQNLSNAFYINTNDRSFLLQAQSMNDRNQWIKALNSTISTKKTNAHDFLVNNNIISKVDNLDQNINNDDNASGVVNQTQINNFNSNNNINIFDNTQQYGSNEEIEKMNEMNDIVSQIPKVNVKEDYSKVYYISNNIPKIQKSKSTKAVNFSTSAPSVHILMDEESDNGTEELKDEELSYEEFKNTIIKDENGDIICNNEENLEFFNSDEILNAIEKKLKYENEINNLSSPTSYSSYSMNKPISMVKSELESFKPKGKPHVGFISKEKLEVDDDDDDDEDDDEDEDDDDDNDDDEIISSSYDERNPIYIQKKEFLKQQMEKDVVVQQGYMYQYRKNALKKKWKKYWFVIRSGNLFIYKNEQEYVVKSIIPLENTLAICEVKRTSRIGRKGKKNRIRYCYQLIQSITPKIPEKNHSFDSISSSVTSISNESLLLNKNTCNEPSELSSSYSSSASNQNAMIEENVMSPIDTLSSNTLSSNKQNSVSQLTNKLENVNINENKTNNNLFDNNNKISKIEENNKENNRNIDNTLNKERKLQDEDIDAKKKKTTSILKINIDNRNVNNLDSTNNLDDLNKNRGKRGSLINTMSPNNNLTTPITPRKKTFVKVFTFSAPTETSRKIWIANLLNECEKVQEK</sequence>
<dbReference type="AlphaFoldDB" id="A0A1Y1UVJ8"/>
<dbReference type="EMBL" id="MCFH01000081">
    <property type="protein sequence ID" value="ORX41630.1"/>
    <property type="molecule type" value="Genomic_DNA"/>
</dbReference>
<feature type="region of interest" description="Disordered" evidence="2">
    <location>
        <begin position="384"/>
        <end position="419"/>
    </location>
</feature>
<dbReference type="Gene3D" id="2.30.29.30">
    <property type="entry name" value="Pleckstrin-homology domain (PH domain)/Phosphotyrosine-binding domain (PTB)"/>
    <property type="match status" value="2"/>
</dbReference>
<reference evidence="4 5" key="1">
    <citation type="submission" date="2016-08" db="EMBL/GenBank/DDBJ databases">
        <title>Genomes of anaerobic fungi encode conserved fungal cellulosomes for biomass hydrolysis.</title>
        <authorList>
            <consortium name="DOE Joint Genome Institute"/>
            <person name="Haitjema C.H."/>
            <person name="Gilmore S.P."/>
            <person name="Henske J.K."/>
            <person name="Solomon K.V."/>
            <person name="De Groot R."/>
            <person name="Kuo A."/>
            <person name="Mondo S.J."/>
            <person name="Salamov A.A."/>
            <person name="Labutti K."/>
            <person name="Zhao Z."/>
            <person name="Chiniquy J."/>
            <person name="Barry K."/>
            <person name="Brewer H.M."/>
            <person name="Purvine S.O."/>
            <person name="Wright A.T."/>
            <person name="Boxma B."/>
            <person name="Van Alen T."/>
            <person name="Hackstein J.H."/>
            <person name="Baker S.E."/>
            <person name="Grigoriev I.V."/>
            <person name="O'Malley M.A."/>
        </authorList>
    </citation>
    <scope>NUCLEOTIDE SEQUENCE [LARGE SCALE GENOMIC DNA]</scope>
    <source>
        <strain evidence="5">finn</strain>
    </source>
</reference>
<evidence type="ECO:0000313" key="4">
    <source>
        <dbReference type="EMBL" id="ORX41630.1"/>
    </source>
</evidence>
<dbReference type="PROSITE" id="PS50003">
    <property type="entry name" value="PH_DOMAIN"/>
    <property type="match status" value="2"/>
</dbReference>
<dbReference type="STRING" id="1754191.A0A1Y1UVJ8"/>
<evidence type="ECO:0000256" key="1">
    <source>
        <dbReference type="SAM" id="Coils"/>
    </source>
</evidence>
<feature type="domain" description="PH" evidence="3">
    <location>
        <begin position="443"/>
        <end position="749"/>
    </location>
</feature>
<keyword evidence="5" id="KW-1185">Reference proteome</keyword>
<feature type="coiled-coil region" evidence="1">
    <location>
        <begin position="603"/>
        <end position="658"/>
    </location>
</feature>
<dbReference type="InterPro" id="IPR051707">
    <property type="entry name" value="PI-Interact_SigTrans_Reg"/>
</dbReference>
<comment type="caution">
    <text evidence="4">The sequence shown here is derived from an EMBL/GenBank/DDBJ whole genome shotgun (WGS) entry which is preliminary data.</text>
</comment>
<keyword evidence="1" id="KW-0175">Coiled coil</keyword>
<proteinExistence type="predicted"/>
<feature type="compositionally biased region" description="Acidic residues" evidence="2">
    <location>
        <begin position="390"/>
        <end position="416"/>
    </location>
</feature>
<protein>
    <submittedName>
        <fullName evidence="4">PH-domain-containing protein</fullName>
    </submittedName>
</protein>
<reference evidence="4 5" key="2">
    <citation type="submission" date="2016-08" db="EMBL/GenBank/DDBJ databases">
        <title>Pervasive Adenine N6-methylation of Active Genes in Fungi.</title>
        <authorList>
            <consortium name="DOE Joint Genome Institute"/>
            <person name="Mondo S.J."/>
            <person name="Dannebaum R.O."/>
            <person name="Kuo R.C."/>
            <person name="Labutti K."/>
            <person name="Haridas S."/>
            <person name="Kuo A."/>
            <person name="Salamov A."/>
            <person name="Ahrendt S.R."/>
            <person name="Lipzen A."/>
            <person name="Sullivan W."/>
            <person name="Andreopoulos W.B."/>
            <person name="Clum A."/>
            <person name="Lindquist E."/>
            <person name="Daum C."/>
            <person name="Ramamoorthy G.K."/>
            <person name="Gryganskyi A."/>
            <person name="Culley D."/>
            <person name="Magnuson J.K."/>
            <person name="James T.Y."/>
            <person name="O'Malley M.A."/>
            <person name="Stajich J.E."/>
            <person name="Spatafora J.W."/>
            <person name="Visel A."/>
            <person name="Grigoriev I.V."/>
        </authorList>
    </citation>
    <scope>NUCLEOTIDE SEQUENCE [LARGE SCALE GENOMIC DNA]</scope>
    <source>
        <strain evidence="5">finn</strain>
    </source>
</reference>